<name>A0A933LRP4_UNCTE</name>
<dbReference type="AlphaFoldDB" id="A0A933LRP4"/>
<dbReference type="EMBL" id="JACQWF010000413">
    <property type="protein sequence ID" value="MBI4596596.1"/>
    <property type="molecule type" value="Genomic_DNA"/>
</dbReference>
<evidence type="ECO:0000313" key="1">
    <source>
        <dbReference type="EMBL" id="MBI4596596.1"/>
    </source>
</evidence>
<comment type="caution">
    <text evidence="1">The sequence shown here is derived from an EMBL/GenBank/DDBJ whole genome shotgun (WGS) entry which is preliminary data.</text>
</comment>
<gene>
    <name evidence="1" type="ORF">HY730_09530</name>
</gene>
<dbReference type="Proteomes" id="UP000772181">
    <property type="component" value="Unassembled WGS sequence"/>
</dbReference>
<proteinExistence type="predicted"/>
<organism evidence="1 2">
    <name type="scientific">Tectimicrobiota bacterium</name>
    <dbReference type="NCBI Taxonomy" id="2528274"/>
    <lineage>
        <taxon>Bacteria</taxon>
        <taxon>Pseudomonadati</taxon>
        <taxon>Nitrospinota/Tectimicrobiota group</taxon>
        <taxon>Candidatus Tectimicrobiota</taxon>
    </lineage>
</organism>
<sequence length="59" mass="6479">MKLGRWEDEAERLGSGVESRAKMCDAEAGKTERKKAGKLGRYQRAAISYQQKGTGVFSG</sequence>
<protein>
    <submittedName>
        <fullName evidence="1">Uncharacterized protein</fullName>
    </submittedName>
</protein>
<accession>A0A933LRP4</accession>
<evidence type="ECO:0000313" key="2">
    <source>
        <dbReference type="Proteomes" id="UP000772181"/>
    </source>
</evidence>
<reference evidence="1" key="1">
    <citation type="submission" date="2020-07" db="EMBL/GenBank/DDBJ databases">
        <title>Huge and variable diversity of episymbiotic CPR bacteria and DPANN archaea in groundwater ecosystems.</title>
        <authorList>
            <person name="He C.Y."/>
            <person name="Keren R."/>
            <person name="Whittaker M."/>
            <person name="Farag I.F."/>
            <person name="Doudna J."/>
            <person name="Cate J.H.D."/>
            <person name="Banfield J.F."/>
        </authorList>
    </citation>
    <scope>NUCLEOTIDE SEQUENCE</scope>
    <source>
        <strain evidence="1">NC_groundwater_1482_Ag_S-0.65um_47_24</strain>
    </source>
</reference>